<accession>A0A3Q7PEJ1</accession>
<evidence type="ECO:0000313" key="3">
    <source>
        <dbReference type="Proteomes" id="UP000286641"/>
    </source>
</evidence>
<dbReference type="InterPro" id="IPR036179">
    <property type="entry name" value="Ig-like_dom_sf"/>
</dbReference>
<sequence>PGAPLQAVPEPQEQDPRLWAWPGPQEAAELPTPPGNAAEWRHGDPCPEAPGDSFSWKRGHGQGTGDTEDFAFCAGSQSQPLRTRPPSLWASPGTTARLTCTLSRDSGVGGSNIDWIRQRPGSPPRCLPRFSSDSEKHQGSGVPGRFSGCKDASAKAGLLRISGLQAEAEADSHWATAHGSGRSYRSSQPLREGGGETKTRDLVSEPLLLRGSCRGDSSVGRPVLEEEGQTHRLGCRLSRHRCPSDVRKSVRVEANGKERILGPSLVQKK</sequence>
<gene>
    <name evidence="4" type="primary">LOC112813395</name>
</gene>
<dbReference type="PANTHER" id="PTHR23267">
    <property type="entry name" value="IMMUNOGLOBULIN LIGHT CHAIN"/>
    <property type="match status" value="1"/>
</dbReference>
<feature type="compositionally biased region" description="Basic and acidic residues" evidence="1">
    <location>
        <begin position="193"/>
        <end position="203"/>
    </location>
</feature>
<dbReference type="Gene3D" id="2.60.40.10">
    <property type="entry name" value="Immunoglobulins"/>
    <property type="match status" value="1"/>
</dbReference>
<feature type="region of interest" description="Disordered" evidence="1">
    <location>
        <begin position="169"/>
        <end position="204"/>
    </location>
</feature>
<evidence type="ECO:0000259" key="2">
    <source>
        <dbReference type="SMART" id="SM00406"/>
    </source>
</evidence>
<keyword evidence="3" id="KW-1185">Reference proteome</keyword>
<reference key="1">
    <citation type="submission" date="2019-01" db="UniProtKB">
        <authorList>
            <consortium name="RefSeq"/>
        </authorList>
    </citation>
    <scope>IDENTIFICATION</scope>
</reference>
<dbReference type="Pfam" id="PF07686">
    <property type="entry name" value="V-set"/>
    <property type="match status" value="1"/>
</dbReference>
<dbReference type="InParanoid" id="A0A3Q7PEJ1"/>
<organism evidence="3 4">
    <name type="scientific">Callorhinus ursinus</name>
    <name type="common">Northern fur seal</name>
    <dbReference type="NCBI Taxonomy" id="34884"/>
    <lineage>
        <taxon>Eukaryota</taxon>
        <taxon>Metazoa</taxon>
        <taxon>Chordata</taxon>
        <taxon>Craniata</taxon>
        <taxon>Vertebrata</taxon>
        <taxon>Euteleostomi</taxon>
        <taxon>Mammalia</taxon>
        <taxon>Eutheria</taxon>
        <taxon>Laurasiatheria</taxon>
        <taxon>Carnivora</taxon>
        <taxon>Caniformia</taxon>
        <taxon>Pinnipedia</taxon>
        <taxon>Otariidae</taxon>
        <taxon>Callorhinus</taxon>
    </lineage>
</organism>
<feature type="domain" description="Immunoglobulin V-set" evidence="2">
    <location>
        <begin position="95"/>
        <end position="176"/>
    </location>
</feature>
<name>A0A3Q7PEJ1_CALUR</name>
<dbReference type="SUPFAM" id="SSF48726">
    <property type="entry name" value="Immunoglobulin"/>
    <property type="match status" value="1"/>
</dbReference>
<reference evidence="4" key="2">
    <citation type="submission" date="2025-08" db="UniProtKB">
        <authorList>
            <consortium name="RefSeq"/>
        </authorList>
    </citation>
    <scope>IDENTIFICATION</scope>
    <source>
        <tissue evidence="4">Blood</tissue>
    </source>
</reference>
<dbReference type="AlphaFoldDB" id="A0A3Q7PEJ1"/>
<protein>
    <submittedName>
        <fullName evidence="4">Uncharacterized protein LOC112813395</fullName>
    </submittedName>
</protein>
<dbReference type="InterPro" id="IPR013106">
    <property type="entry name" value="Ig_V-set"/>
</dbReference>
<evidence type="ECO:0000313" key="4">
    <source>
        <dbReference type="RefSeq" id="XP_025714231.1"/>
    </source>
</evidence>
<dbReference type="Proteomes" id="UP000286641">
    <property type="component" value="Unplaced"/>
</dbReference>
<dbReference type="InterPro" id="IPR050150">
    <property type="entry name" value="IgV_Light_Chain"/>
</dbReference>
<dbReference type="SMART" id="SM00406">
    <property type="entry name" value="IGv"/>
    <property type="match status" value="1"/>
</dbReference>
<dbReference type="InterPro" id="IPR013783">
    <property type="entry name" value="Ig-like_fold"/>
</dbReference>
<proteinExistence type="predicted"/>
<feature type="region of interest" description="Disordered" evidence="1">
    <location>
        <begin position="1"/>
        <end position="93"/>
    </location>
</feature>
<feature type="non-terminal residue" evidence="4">
    <location>
        <position position="1"/>
    </location>
</feature>
<evidence type="ECO:0000256" key="1">
    <source>
        <dbReference type="SAM" id="MobiDB-lite"/>
    </source>
</evidence>
<feature type="region of interest" description="Disordered" evidence="1">
    <location>
        <begin position="109"/>
        <end position="148"/>
    </location>
</feature>
<dbReference type="RefSeq" id="XP_025714231.1">
    <property type="nucleotide sequence ID" value="XM_025858446.1"/>
</dbReference>